<keyword evidence="14" id="KW-0325">Glycoprotein</keyword>
<dbReference type="GO" id="GO:0005886">
    <property type="term" value="C:plasma membrane"/>
    <property type="evidence" value="ECO:0007669"/>
    <property type="project" value="UniProtKB-SubCell"/>
</dbReference>
<dbReference type="GO" id="GO:0031012">
    <property type="term" value="C:extracellular matrix"/>
    <property type="evidence" value="ECO:0007669"/>
    <property type="project" value="TreeGrafter"/>
</dbReference>
<dbReference type="Ensembl" id="ENSMZET00005038550.1">
    <property type="protein sequence ID" value="ENSMZEP00005037247.1"/>
    <property type="gene ID" value="ENSMZEG00005027761.1"/>
</dbReference>
<evidence type="ECO:0000256" key="1">
    <source>
        <dbReference type="ARBA" id="ARBA00004251"/>
    </source>
</evidence>
<dbReference type="GO" id="GO:0007339">
    <property type="term" value="P:binding of sperm to zona pellucida"/>
    <property type="evidence" value="ECO:0007669"/>
    <property type="project" value="TreeGrafter"/>
</dbReference>
<keyword evidence="7" id="KW-0272">Extracellular matrix</keyword>
<evidence type="ECO:0000256" key="2">
    <source>
        <dbReference type="ARBA" id="ARBA00004498"/>
    </source>
</evidence>
<evidence type="ECO:0000256" key="8">
    <source>
        <dbReference type="ARBA" id="ARBA00022685"/>
    </source>
</evidence>
<evidence type="ECO:0000313" key="18">
    <source>
        <dbReference type="Proteomes" id="UP000265160"/>
    </source>
</evidence>
<evidence type="ECO:0000256" key="10">
    <source>
        <dbReference type="ARBA" id="ARBA00022729"/>
    </source>
</evidence>
<keyword evidence="8" id="KW-0165">Cleavage on pair of basic residues</keyword>
<evidence type="ECO:0000256" key="4">
    <source>
        <dbReference type="ARBA" id="ARBA00017980"/>
    </source>
</evidence>
<dbReference type="RefSeq" id="XP_014268207.2">
    <property type="nucleotide sequence ID" value="XM_014412721.3"/>
</dbReference>
<feature type="domain" description="ZP" evidence="16">
    <location>
        <begin position="134"/>
        <end position="383"/>
    </location>
</feature>
<keyword evidence="5" id="KW-1003">Cell membrane</keyword>
<dbReference type="AlphaFoldDB" id="A0A3P9DSN2"/>
<name>A0A3P9DSN2_9CICH</name>
<dbReference type="Pfam" id="PF00100">
    <property type="entry name" value="Zona_pellucida"/>
    <property type="match status" value="1"/>
</dbReference>
<evidence type="ECO:0000256" key="15">
    <source>
        <dbReference type="ARBA" id="ARBA00030824"/>
    </source>
</evidence>
<organism evidence="17 18">
    <name type="scientific">Maylandia zebra</name>
    <name type="common">zebra mbuna</name>
    <dbReference type="NCBI Taxonomy" id="106582"/>
    <lineage>
        <taxon>Eukaryota</taxon>
        <taxon>Metazoa</taxon>
        <taxon>Chordata</taxon>
        <taxon>Craniata</taxon>
        <taxon>Vertebrata</taxon>
        <taxon>Euteleostomi</taxon>
        <taxon>Actinopterygii</taxon>
        <taxon>Neopterygii</taxon>
        <taxon>Teleostei</taxon>
        <taxon>Neoteleostei</taxon>
        <taxon>Acanthomorphata</taxon>
        <taxon>Ovalentaria</taxon>
        <taxon>Cichlomorphae</taxon>
        <taxon>Cichliformes</taxon>
        <taxon>Cichlidae</taxon>
        <taxon>African cichlids</taxon>
        <taxon>Pseudocrenilabrinae</taxon>
        <taxon>Haplochromini</taxon>
        <taxon>Maylandia</taxon>
        <taxon>Maylandia zebra complex</taxon>
    </lineage>
</organism>
<keyword evidence="10" id="KW-0732">Signal</keyword>
<proteinExistence type="inferred from homology"/>
<sequence>MRRASSAVTANLPPFRTLCCMSLGFPGMLYLPFLLLLPVFASTEAGTAAPRPSEQTAQVMRKVPRRETPTLLSPPYLHLPVFLDSQVPLVDKEYFSPLRGTGVEPLPERVRDILLPIPPKSTPPSVSDVSVKTTCKRTKMQVQVERSLLGTGEARSQLKLGTCTASKSTRDYFYFEYGLGMCGTKRTIIDNQVVYSNTLRYDPPRLKGPIRRVVPFNLPVSCYFNRYQYTYKIGYIPKVPIRRLFKRVKNGAKFSLTPRNAKWERLSPSDQYVLGKPMYFQAEALPMSHDERLYIHSCYATPEKSHTFTLRFPVVRNFGCMVESKGGRSRFIPYRNDAVRFSVDAFLFKGMMGQQLYMHCIMSVGSSVPTPTAKSCNYDTKARRWAELYGSDTVCSCCDSNCSSSASNETQIISSRPWTIEPKAKAIGSLKRNTISIKTTAAPESVMTEWRWTSQPVVTAALPMDKVEKTVKDLEWPFGGGGVMWTEEEDEEKQGKGSASVEEVIAEPRRIFEEIFDFDK</sequence>
<accession>A0A3P9DSN2</accession>
<dbReference type="Gene3D" id="2.60.40.4100">
    <property type="entry name" value="Zona pellucida, ZP-C domain"/>
    <property type="match status" value="1"/>
</dbReference>
<evidence type="ECO:0000256" key="6">
    <source>
        <dbReference type="ARBA" id="ARBA00022525"/>
    </source>
</evidence>
<keyword evidence="13" id="KW-1015">Disulfide bond</keyword>
<reference evidence="17" key="1">
    <citation type="submission" date="2025-08" db="UniProtKB">
        <authorList>
            <consortium name="Ensembl"/>
        </authorList>
    </citation>
    <scope>IDENTIFICATION</scope>
</reference>
<dbReference type="FunFam" id="2.60.40.3210:FF:000001">
    <property type="entry name" value="Zona pellucida sperm-binding protein 3"/>
    <property type="match status" value="1"/>
</dbReference>
<dbReference type="GO" id="GO:2000344">
    <property type="term" value="P:positive regulation of acrosome reaction"/>
    <property type="evidence" value="ECO:0007669"/>
    <property type="project" value="TreeGrafter"/>
</dbReference>
<evidence type="ECO:0000256" key="13">
    <source>
        <dbReference type="ARBA" id="ARBA00023157"/>
    </source>
</evidence>
<dbReference type="GO" id="GO:0032190">
    <property type="term" value="F:acrosin binding"/>
    <property type="evidence" value="ECO:0007669"/>
    <property type="project" value="TreeGrafter"/>
</dbReference>
<evidence type="ECO:0000256" key="14">
    <source>
        <dbReference type="ARBA" id="ARBA00023180"/>
    </source>
</evidence>
<keyword evidence="18" id="KW-1185">Reference proteome</keyword>
<keyword evidence="9" id="KW-0812">Transmembrane</keyword>
<dbReference type="FunFam" id="2.60.40.4100:FF:000002">
    <property type="entry name" value="Zona pellucida sperm-binding protein 3"/>
    <property type="match status" value="1"/>
</dbReference>
<dbReference type="PANTHER" id="PTHR11576:SF26">
    <property type="entry name" value="ZONA PELLUCIDA GLYCOPROTEIN 3D TANDEM DUPLICATE 2"/>
    <property type="match status" value="1"/>
</dbReference>
<dbReference type="InterPro" id="IPR001507">
    <property type="entry name" value="ZP_dom"/>
</dbReference>
<evidence type="ECO:0000256" key="12">
    <source>
        <dbReference type="ARBA" id="ARBA00023136"/>
    </source>
</evidence>
<dbReference type="Pfam" id="PF23344">
    <property type="entry name" value="ZP-N"/>
    <property type="match status" value="1"/>
</dbReference>
<keyword evidence="6" id="KW-0964">Secreted</keyword>
<dbReference type="GO" id="GO:0035803">
    <property type="term" value="P:egg coat formation"/>
    <property type="evidence" value="ECO:0007669"/>
    <property type="project" value="TreeGrafter"/>
</dbReference>
<dbReference type="SMART" id="SM00241">
    <property type="entry name" value="ZP"/>
    <property type="match status" value="1"/>
</dbReference>
<dbReference type="PANTHER" id="PTHR11576">
    <property type="entry name" value="ZONA PELLUCIDA SPERM-BINDING PROTEIN 3"/>
    <property type="match status" value="1"/>
</dbReference>
<dbReference type="Gene3D" id="2.60.40.3210">
    <property type="entry name" value="Zona pellucida, ZP-N domain"/>
    <property type="match status" value="1"/>
</dbReference>
<dbReference type="GeneTree" id="ENSGT01030000234567"/>
<dbReference type="InterPro" id="IPR055356">
    <property type="entry name" value="ZP-N"/>
</dbReference>
<keyword evidence="11" id="KW-1133">Transmembrane helix</keyword>
<evidence type="ECO:0000256" key="5">
    <source>
        <dbReference type="ARBA" id="ARBA00022475"/>
    </source>
</evidence>
<dbReference type="InterPro" id="IPR055355">
    <property type="entry name" value="ZP-C"/>
</dbReference>
<comment type="subcellular location">
    <subcellularLocation>
        <location evidence="1">Cell membrane</location>
        <topology evidence="1">Single-pass type I membrane protein</topology>
    </subcellularLocation>
    <subcellularLocation>
        <location evidence="2">Secreted</location>
        <location evidence="2">Extracellular space</location>
        <location evidence="2">Extracellular matrix</location>
    </subcellularLocation>
</comment>
<dbReference type="InterPro" id="IPR042235">
    <property type="entry name" value="ZP-C_dom"/>
</dbReference>
<dbReference type="PROSITE" id="PS51034">
    <property type="entry name" value="ZP_2"/>
    <property type="match status" value="1"/>
</dbReference>
<reference evidence="17" key="2">
    <citation type="submission" date="2025-09" db="UniProtKB">
        <authorList>
            <consortium name="Ensembl"/>
        </authorList>
    </citation>
    <scope>IDENTIFICATION</scope>
</reference>
<keyword evidence="12" id="KW-0472">Membrane</keyword>
<evidence type="ECO:0000256" key="9">
    <source>
        <dbReference type="ARBA" id="ARBA00022692"/>
    </source>
</evidence>
<evidence type="ECO:0000256" key="11">
    <source>
        <dbReference type="ARBA" id="ARBA00022989"/>
    </source>
</evidence>
<protein>
    <recommendedName>
        <fullName evidence="4">Zona pellucida sperm-binding protein 3</fullName>
    </recommendedName>
    <alternativeName>
        <fullName evidence="15">Zona pellucida glycoprotein 3</fullName>
    </alternativeName>
</protein>
<evidence type="ECO:0000256" key="7">
    <source>
        <dbReference type="ARBA" id="ARBA00022530"/>
    </source>
</evidence>
<evidence type="ECO:0000259" key="16">
    <source>
        <dbReference type="PROSITE" id="PS51034"/>
    </source>
</evidence>
<comment type="similarity">
    <text evidence="3">Belongs to the ZP domain family. ZPC subfamily.</text>
</comment>
<dbReference type="CTD" id="555835"/>
<evidence type="ECO:0000313" key="17">
    <source>
        <dbReference type="Ensembl" id="ENSMZEP00005037247.1"/>
    </source>
</evidence>
<dbReference type="KEGG" id="mze:101473223"/>
<dbReference type="Proteomes" id="UP000265160">
    <property type="component" value="Unplaced"/>
</dbReference>
<evidence type="ECO:0000256" key="3">
    <source>
        <dbReference type="ARBA" id="ARBA00006735"/>
    </source>
</evidence>